<keyword evidence="7" id="KW-0653">Protein transport</keyword>
<gene>
    <name evidence="9" type="ORF">IRI77_33635</name>
</gene>
<evidence type="ECO:0000313" key="9">
    <source>
        <dbReference type="EMBL" id="QOY87642.1"/>
    </source>
</evidence>
<keyword evidence="4 7" id="KW-0812">Transmembrane</keyword>
<sequence>MAFSMNNGGFGRRNGRSSGALAEINIVPLVDVVLVLLVIFMLTAHVMEFGLEVEVPRIKSGNDSTQELPVATLDRQGNLSLNEKKVNINEIGPEIKRRFPGATAVYLRADRHTVYEPIAQVVDVLGRAGMNVRLVTQPEDSGPAK</sequence>
<dbReference type="GO" id="GO:0005886">
    <property type="term" value="C:plasma membrane"/>
    <property type="evidence" value="ECO:0007669"/>
    <property type="project" value="UniProtKB-SubCell"/>
</dbReference>
<keyword evidence="5 8" id="KW-1133">Transmembrane helix</keyword>
<organism evidence="9 10">
    <name type="scientific">Paludibaculum fermentans</name>
    <dbReference type="NCBI Taxonomy" id="1473598"/>
    <lineage>
        <taxon>Bacteria</taxon>
        <taxon>Pseudomonadati</taxon>
        <taxon>Acidobacteriota</taxon>
        <taxon>Terriglobia</taxon>
        <taxon>Bryobacterales</taxon>
        <taxon>Bryobacteraceae</taxon>
        <taxon>Paludibaculum</taxon>
    </lineage>
</organism>
<dbReference type="InterPro" id="IPR003400">
    <property type="entry name" value="ExbD"/>
</dbReference>
<dbReference type="GO" id="GO:0022857">
    <property type="term" value="F:transmembrane transporter activity"/>
    <property type="evidence" value="ECO:0007669"/>
    <property type="project" value="InterPro"/>
</dbReference>
<evidence type="ECO:0000256" key="4">
    <source>
        <dbReference type="ARBA" id="ARBA00022692"/>
    </source>
</evidence>
<reference evidence="9 10" key="1">
    <citation type="submission" date="2020-10" db="EMBL/GenBank/DDBJ databases">
        <title>Complete genome sequence of Paludibaculum fermentans P105T, a facultatively anaerobic acidobacterium capable of dissimilatory Fe(III) reduction.</title>
        <authorList>
            <person name="Dedysh S.N."/>
            <person name="Beletsky A.V."/>
            <person name="Kulichevskaya I.S."/>
            <person name="Mardanov A.V."/>
            <person name="Ravin N.V."/>
        </authorList>
    </citation>
    <scope>NUCLEOTIDE SEQUENCE [LARGE SCALE GENOMIC DNA]</scope>
    <source>
        <strain evidence="9 10">P105</strain>
    </source>
</reference>
<dbReference type="Proteomes" id="UP000593892">
    <property type="component" value="Chromosome"/>
</dbReference>
<dbReference type="AlphaFoldDB" id="A0A7S7NPZ4"/>
<name>A0A7S7NPZ4_PALFE</name>
<evidence type="ECO:0000313" key="10">
    <source>
        <dbReference type="Proteomes" id="UP000593892"/>
    </source>
</evidence>
<evidence type="ECO:0000256" key="2">
    <source>
        <dbReference type="ARBA" id="ARBA00005811"/>
    </source>
</evidence>
<feature type="transmembrane region" description="Helical" evidence="8">
    <location>
        <begin position="20"/>
        <end position="42"/>
    </location>
</feature>
<dbReference type="EMBL" id="CP063849">
    <property type="protein sequence ID" value="QOY87642.1"/>
    <property type="molecule type" value="Genomic_DNA"/>
</dbReference>
<dbReference type="RefSeq" id="WP_194449309.1">
    <property type="nucleotide sequence ID" value="NZ_CP063849.1"/>
</dbReference>
<evidence type="ECO:0000256" key="1">
    <source>
        <dbReference type="ARBA" id="ARBA00004162"/>
    </source>
</evidence>
<dbReference type="Pfam" id="PF02472">
    <property type="entry name" value="ExbD"/>
    <property type="match status" value="1"/>
</dbReference>
<proteinExistence type="inferred from homology"/>
<comment type="similarity">
    <text evidence="2 7">Belongs to the ExbD/TolR family.</text>
</comment>
<accession>A0A7S7NPZ4</accession>
<protein>
    <submittedName>
        <fullName evidence="9">Biopolymer transporter ExbD</fullName>
    </submittedName>
</protein>
<keyword evidence="10" id="KW-1185">Reference proteome</keyword>
<keyword evidence="7" id="KW-0813">Transport</keyword>
<evidence type="ECO:0000256" key="7">
    <source>
        <dbReference type="RuleBase" id="RU003879"/>
    </source>
</evidence>
<evidence type="ECO:0000256" key="8">
    <source>
        <dbReference type="SAM" id="Phobius"/>
    </source>
</evidence>
<evidence type="ECO:0000256" key="5">
    <source>
        <dbReference type="ARBA" id="ARBA00022989"/>
    </source>
</evidence>
<evidence type="ECO:0000256" key="3">
    <source>
        <dbReference type="ARBA" id="ARBA00022475"/>
    </source>
</evidence>
<dbReference type="Gene3D" id="3.30.420.270">
    <property type="match status" value="1"/>
</dbReference>
<keyword evidence="6 8" id="KW-0472">Membrane</keyword>
<keyword evidence="3" id="KW-1003">Cell membrane</keyword>
<dbReference type="KEGG" id="pfer:IRI77_33635"/>
<comment type="subcellular location">
    <subcellularLocation>
        <location evidence="1">Cell membrane</location>
        <topology evidence="1">Single-pass membrane protein</topology>
    </subcellularLocation>
    <subcellularLocation>
        <location evidence="7">Cell membrane</location>
        <topology evidence="7">Single-pass type II membrane protein</topology>
    </subcellularLocation>
</comment>
<dbReference type="PANTHER" id="PTHR30558">
    <property type="entry name" value="EXBD MEMBRANE COMPONENT OF PMF-DRIVEN MACROMOLECULE IMPORT SYSTEM"/>
    <property type="match status" value="1"/>
</dbReference>
<evidence type="ECO:0000256" key="6">
    <source>
        <dbReference type="ARBA" id="ARBA00023136"/>
    </source>
</evidence>
<dbReference type="PANTHER" id="PTHR30558:SF7">
    <property type="entry name" value="TOL-PAL SYSTEM PROTEIN TOLR"/>
    <property type="match status" value="1"/>
</dbReference>
<dbReference type="GO" id="GO:0015031">
    <property type="term" value="P:protein transport"/>
    <property type="evidence" value="ECO:0007669"/>
    <property type="project" value="UniProtKB-KW"/>
</dbReference>